<gene>
    <name evidence="1" type="ORF">QNI14_01965</name>
</gene>
<evidence type="ECO:0000313" key="2">
    <source>
        <dbReference type="Proteomes" id="UP001321481"/>
    </source>
</evidence>
<reference evidence="1 2" key="1">
    <citation type="submission" date="2023-05" db="EMBL/GenBank/DDBJ databases">
        <title>Microbacterium dauci sp.nov., Isolated from Carrot Rhizosphere Soil.</title>
        <authorList>
            <person name="Xiao Z."/>
            <person name="Zheng J."/>
        </authorList>
    </citation>
    <scope>NUCLEOTIDE SEQUENCE [LARGE SCALE GENOMIC DNA]</scope>
    <source>
        <strain evidence="1 2">LX3-4</strain>
    </source>
</reference>
<comment type="caution">
    <text evidence="1">The sequence shown here is derived from an EMBL/GenBank/DDBJ whole genome shotgun (WGS) entry which is preliminary data.</text>
</comment>
<accession>A0ABT6ZAM8</accession>
<name>A0ABT6ZAM8_9MICO</name>
<evidence type="ECO:0000313" key="1">
    <source>
        <dbReference type="EMBL" id="MDJ1113213.1"/>
    </source>
</evidence>
<keyword evidence="2" id="KW-1185">Reference proteome</keyword>
<protein>
    <submittedName>
        <fullName evidence="1">Uncharacterized protein</fullName>
    </submittedName>
</protein>
<dbReference type="RefSeq" id="WP_283714504.1">
    <property type="nucleotide sequence ID" value="NZ_JASJND010000001.1"/>
</dbReference>
<dbReference type="EMBL" id="JASJND010000001">
    <property type="protein sequence ID" value="MDJ1113213.1"/>
    <property type="molecule type" value="Genomic_DNA"/>
</dbReference>
<organism evidence="1 2">
    <name type="scientific">Microbacterium dauci</name>
    <dbReference type="NCBI Taxonomy" id="3048008"/>
    <lineage>
        <taxon>Bacteria</taxon>
        <taxon>Bacillati</taxon>
        <taxon>Actinomycetota</taxon>
        <taxon>Actinomycetes</taxon>
        <taxon>Micrococcales</taxon>
        <taxon>Microbacteriaceae</taxon>
        <taxon>Microbacterium</taxon>
    </lineage>
</organism>
<proteinExistence type="predicted"/>
<sequence length="88" mass="10421">MRWLIRREPVRSAPFGAHTATFYAWVVRTYLGTRGTPPEERKLSEPLVEFNRLSEAHRWATGRSIIHRAEHLTPRALRFRDIPDTRVR</sequence>
<dbReference type="Proteomes" id="UP001321481">
    <property type="component" value="Unassembled WGS sequence"/>
</dbReference>